<dbReference type="InterPro" id="IPR013011">
    <property type="entry name" value="PTS_EIIB_2"/>
</dbReference>
<dbReference type="GO" id="GO:0009401">
    <property type="term" value="P:phosphoenolpyruvate-dependent sugar phosphotransferase system"/>
    <property type="evidence" value="ECO:0007669"/>
    <property type="project" value="InterPro"/>
</dbReference>
<sequence length="100" mass="10737">MSKEIKILSVCGSGTVTSSMVANMLIDMFTDEGYSVKAVETMPSEMETICAREKFDLIAHASPISDNYGIPALSSIGLITGMGVDEFKEKALNIFHDAGK</sequence>
<accession>A0A3E3E0V6</accession>
<dbReference type="GeneID" id="97999417"/>
<comment type="caution">
    <text evidence="3">The sequence shown here is derived from an EMBL/GenBank/DDBJ whole genome shotgun (WGS) entry which is preliminary data.</text>
</comment>
<dbReference type="RefSeq" id="WP_007048927.1">
    <property type="nucleotide sequence ID" value="NZ_CABKNJ010000005.1"/>
</dbReference>
<keyword evidence="1" id="KW-0808">Transferase</keyword>
<evidence type="ECO:0000259" key="2">
    <source>
        <dbReference type="PROSITE" id="PS51099"/>
    </source>
</evidence>
<dbReference type="Pfam" id="PF02302">
    <property type="entry name" value="PTS_IIB"/>
    <property type="match status" value="1"/>
</dbReference>
<dbReference type="InterPro" id="IPR003501">
    <property type="entry name" value="PTS_EIIB_2/3"/>
</dbReference>
<reference evidence="3 4" key="1">
    <citation type="submission" date="2018-08" db="EMBL/GenBank/DDBJ databases">
        <title>A genome reference for cultivated species of the human gut microbiota.</title>
        <authorList>
            <person name="Zou Y."/>
            <person name="Xue W."/>
            <person name="Luo G."/>
        </authorList>
    </citation>
    <scope>NUCLEOTIDE SEQUENCE [LARGE SCALE GENOMIC DNA]</scope>
    <source>
        <strain evidence="3 4">AM25-6</strain>
    </source>
</reference>
<protein>
    <submittedName>
        <fullName evidence="3">PTS fructose transporter subunit IIB</fullName>
    </submittedName>
</protein>
<dbReference type="EMBL" id="QUSM01000003">
    <property type="protein sequence ID" value="RGD74568.1"/>
    <property type="molecule type" value="Genomic_DNA"/>
</dbReference>
<dbReference type="Proteomes" id="UP000261212">
    <property type="component" value="Unassembled WGS sequence"/>
</dbReference>
<dbReference type="AlphaFoldDB" id="A0A3E3E0V6"/>
<dbReference type="Gene3D" id="3.40.50.2300">
    <property type="match status" value="1"/>
</dbReference>
<name>A0A3E3E0V6_9FIRM</name>
<dbReference type="SUPFAM" id="SSF52794">
    <property type="entry name" value="PTS system IIB component-like"/>
    <property type="match status" value="1"/>
</dbReference>
<feature type="domain" description="PTS EIIB type-2" evidence="2">
    <location>
        <begin position="5"/>
        <end position="99"/>
    </location>
</feature>
<evidence type="ECO:0000313" key="3">
    <source>
        <dbReference type="EMBL" id="RGD74568.1"/>
    </source>
</evidence>
<dbReference type="PROSITE" id="PS51099">
    <property type="entry name" value="PTS_EIIB_TYPE_2"/>
    <property type="match status" value="1"/>
</dbReference>
<organism evidence="3 4">
    <name type="scientific">Anaerofustis stercorihominis</name>
    <dbReference type="NCBI Taxonomy" id="214853"/>
    <lineage>
        <taxon>Bacteria</taxon>
        <taxon>Bacillati</taxon>
        <taxon>Bacillota</taxon>
        <taxon>Clostridia</taxon>
        <taxon>Eubacteriales</taxon>
        <taxon>Eubacteriaceae</taxon>
        <taxon>Anaerofustis</taxon>
    </lineage>
</organism>
<evidence type="ECO:0000256" key="1">
    <source>
        <dbReference type="ARBA" id="ARBA00022679"/>
    </source>
</evidence>
<evidence type="ECO:0000313" key="4">
    <source>
        <dbReference type="Proteomes" id="UP000261212"/>
    </source>
</evidence>
<dbReference type="GO" id="GO:0008982">
    <property type="term" value="F:protein-N(PI)-phosphohistidine-sugar phosphotransferase activity"/>
    <property type="evidence" value="ECO:0007669"/>
    <property type="project" value="InterPro"/>
</dbReference>
<gene>
    <name evidence="3" type="ORF">DW687_07370</name>
</gene>
<dbReference type="InterPro" id="IPR036095">
    <property type="entry name" value="PTS_EIIB-like_sf"/>
</dbReference>
<proteinExistence type="predicted"/>